<protein>
    <recommendedName>
        <fullName evidence="7">dITP/XTP pyrophosphatase</fullName>
        <ecNumber evidence="7">3.6.1.66</ecNumber>
    </recommendedName>
    <alternativeName>
        <fullName evidence="7">Non-canonical purine NTP pyrophosphatase</fullName>
    </alternativeName>
    <alternativeName>
        <fullName evidence="7">Non-standard purine NTP pyrophosphatase</fullName>
    </alternativeName>
    <alternativeName>
        <fullName evidence="7">Nucleoside-triphosphate diphosphatase</fullName>
    </alternativeName>
    <alternativeName>
        <fullName evidence="7">Nucleoside-triphosphate pyrophosphatase</fullName>
        <shortName evidence="7">NTPase</shortName>
    </alternativeName>
</protein>
<evidence type="ECO:0000256" key="7">
    <source>
        <dbReference type="HAMAP-Rule" id="MF_01405"/>
    </source>
</evidence>
<dbReference type="RefSeq" id="WP_251966582.1">
    <property type="nucleotide sequence ID" value="NZ_CP146284.1"/>
</dbReference>
<feature type="binding site" evidence="7">
    <location>
        <position position="172"/>
    </location>
    <ligand>
        <name>substrate</name>
    </ligand>
</feature>
<dbReference type="SUPFAM" id="SSF52972">
    <property type="entry name" value="ITPase-like"/>
    <property type="match status" value="1"/>
</dbReference>
<dbReference type="CDD" id="cd00515">
    <property type="entry name" value="HAM1"/>
    <property type="match status" value="1"/>
</dbReference>
<dbReference type="PANTHER" id="PTHR11067:SF9">
    <property type="entry name" value="INOSINE TRIPHOSPHATE PYROPHOSPHATASE"/>
    <property type="match status" value="1"/>
</dbReference>
<keyword evidence="6 7" id="KW-0546">Nucleotide metabolism</keyword>
<gene>
    <name evidence="9" type="ORF">NEE14_011370</name>
</gene>
<evidence type="ECO:0000313" key="10">
    <source>
        <dbReference type="Proteomes" id="UP001320603"/>
    </source>
</evidence>
<evidence type="ECO:0000256" key="6">
    <source>
        <dbReference type="ARBA" id="ARBA00023080"/>
    </source>
</evidence>
<proteinExistence type="inferred from homology"/>
<evidence type="ECO:0000256" key="5">
    <source>
        <dbReference type="ARBA" id="ARBA00022842"/>
    </source>
</evidence>
<evidence type="ECO:0000256" key="2">
    <source>
        <dbReference type="ARBA" id="ARBA00022723"/>
    </source>
</evidence>
<organism evidence="9 10">
    <name type="scientific">Parabacteroides absconsus</name>
    <dbReference type="NCBI Taxonomy" id="2951805"/>
    <lineage>
        <taxon>Bacteria</taxon>
        <taxon>Pseudomonadati</taxon>
        <taxon>Bacteroidota</taxon>
        <taxon>Bacteroidia</taxon>
        <taxon>Bacteroidales</taxon>
        <taxon>Tannerellaceae</taxon>
        <taxon>Parabacteroides</taxon>
    </lineage>
</organism>
<comment type="catalytic activity">
    <reaction evidence="7">
        <text>dITP + H2O = dIMP + diphosphate + H(+)</text>
        <dbReference type="Rhea" id="RHEA:28342"/>
        <dbReference type="ChEBI" id="CHEBI:15377"/>
        <dbReference type="ChEBI" id="CHEBI:15378"/>
        <dbReference type="ChEBI" id="CHEBI:33019"/>
        <dbReference type="ChEBI" id="CHEBI:61194"/>
        <dbReference type="ChEBI" id="CHEBI:61382"/>
        <dbReference type="EC" id="3.6.1.66"/>
    </reaction>
</comment>
<comment type="function">
    <text evidence="7">Pyrophosphatase that catalyzes the hydrolysis of nucleoside triphosphates to their monophosphate derivatives, with a high preference for the non-canonical purine nucleotides XTP (xanthosine triphosphate), dITP (deoxyinosine triphosphate) and ITP. Seems to function as a house-cleaning enzyme that removes non-canonical purine nucleotides from the nucleotide pool, thus preventing their incorporation into DNA/RNA and avoiding chromosomal lesions.</text>
</comment>
<comment type="caution">
    <text evidence="7">Lacks conserved residue(s) required for the propagation of feature annotation.</text>
</comment>
<feature type="binding site" evidence="7">
    <location>
        <begin position="7"/>
        <end position="12"/>
    </location>
    <ligand>
        <name>substrate</name>
    </ligand>
</feature>
<evidence type="ECO:0000256" key="3">
    <source>
        <dbReference type="ARBA" id="ARBA00022741"/>
    </source>
</evidence>
<feature type="active site" description="Proton acceptor" evidence="7">
    <location>
        <position position="69"/>
    </location>
</feature>
<keyword evidence="2 7" id="KW-0479">Metal-binding</keyword>
<sequence>MKLVFATNNKHKLDEVRKITSHHPVEIVSLAEINCFDDIPETADTLEGNALQKAHYIQKKFGLNCFADDTGLEVEALNNAPGVYSARYAGPGHDSEANMKKLLHEMEGKENRKARFRTVIALVWNGKTYTFEGIVNGTITTAKRGENGFGYDPIFIPEGYDQTFAELGDNIKNQISHRAKAVEKLDEFLTQLSDLK</sequence>
<dbReference type="Gene3D" id="3.90.950.10">
    <property type="match status" value="1"/>
</dbReference>
<evidence type="ECO:0000256" key="8">
    <source>
        <dbReference type="RuleBase" id="RU003781"/>
    </source>
</evidence>
<keyword evidence="5 7" id="KW-0460">Magnesium</keyword>
<dbReference type="NCBIfam" id="NF011398">
    <property type="entry name" value="PRK14823.1"/>
    <property type="match status" value="1"/>
</dbReference>
<comment type="catalytic activity">
    <reaction evidence="7">
        <text>ITP + H2O = IMP + diphosphate + H(+)</text>
        <dbReference type="Rhea" id="RHEA:29399"/>
        <dbReference type="ChEBI" id="CHEBI:15377"/>
        <dbReference type="ChEBI" id="CHEBI:15378"/>
        <dbReference type="ChEBI" id="CHEBI:33019"/>
        <dbReference type="ChEBI" id="CHEBI:58053"/>
        <dbReference type="ChEBI" id="CHEBI:61402"/>
        <dbReference type="EC" id="3.6.1.66"/>
    </reaction>
</comment>
<dbReference type="Proteomes" id="UP001320603">
    <property type="component" value="Chromosome"/>
</dbReference>
<evidence type="ECO:0000256" key="1">
    <source>
        <dbReference type="ARBA" id="ARBA00008023"/>
    </source>
</evidence>
<comment type="subunit">
    <text evidence="7">Homodimer.</text>
</comment>
<dbReference type="InterPro" id="IPR029001">
    <property type="entry name" value="ITPase-like_fam"/>
</dbReference>
<dbReference type="Pfam" id="PF01725">
    <property type="entry name" value="Ham1p_like"/>
    <property type="match status" value="1"/>
</dbReference>
<dbReference type="InterPro" id="IPR020922">
    <property type="entry name" value="dITP/XTP_pyrophosphatase"/>
</dbReference>
<reference evidence="9 10" key="1">
    <citation type="submission" date="2024-02" db="EMBL/GenBank/DDBJ databases">
        <title>Whole genome sequencing of Parabacteroides sp. AD58.</title>
        <authorList>
            <person name="Chaplin A.V."/>
            <person name="Pikina A.P."/>
            <person name="Sokolova S.R."/>
            <person name="Korostin D.O."/>
            <person name="Efimov B.A."/>
        </authorList>
    </citation>
    <scope>NUCLEOTIDE SEQUENCE [LARGE SCALE GENOMIC DNA]</scope>
    <source>
        <strain evidence="9 10">AD58</strain>
    </source>
</reference>
<keyword evidence="10" id="KW-1185">Reference proteome</keyword>
<dbReference type="NCBIfam" id="TIGR00042">
    <property type="entry name" value="RdgB/HAM1 family non-canonical purine NTP pyrophosphatase"/>
    <property type="match status" value="1"/>
</dbReference>
<dbReference type="PANTHER" id="PTHR11067">
    <property type="entry name" value="INOSINE TRIPHOSPHATE PYROPHOSPHATASE/HAM1 PROTEIN"/>
    <property type="match status" value="1"/>
</dbReference>
<name>A0ABZ2IN64_9BACT</name>
<dbReference type="EMBL" id="CP146284">
    <property type="protein sequence ID" value="WWV65591.1"/>
    <property type="molecule type" value="Genomic_DNA"/>
</dbReference>
<comment type="cofactor">
    <cofactor evidence="7">
        <name>Mg(2+)</name>
        <dbReference type="ChEBI" id="CHEBI:18420"/>
    </cofactor>
    <text evidence="7">Binds 1 Mg(2+) ion per subunit.</text>
</comment>
<evidence type="ECO:0000313" key="9">
    <source>
        <dbReference type="EMBL" id="WWV65591.1"/>
    </source>
</evidence>
<feature type="binding site" evidence="7">
    <location>
        <position position="70"/>
    </location>
    <ligand>
        <name>substrate</name>
    </ligand>
</feature>
<keyword evidence="3 7" id="KW-0547">Nucleotide-binding</keyword>
<comment type="similarity">
    <text evidence="1 7 8">Belongs to the HAM1 NTPase family.</text>
</comment>
<feature type="binding site" evidence="7">
    <location>
        <begin position="177"/>
        <end position="178"/>
    </location>
    <ligand>
        <name>substrate</name>
    </ligand>
</feature>
<comment type="catalytic activity">
    <reaction evidence="7">
        <text>XTP + H2O = XMP + diphosphate + H(+)</text>
        <dbReference type="Rhea" id="RHEA:28610"/>
        <dbReference type="ChEBI" id="CHEBI:15377"/>
        <dbReference type="ChEBI" id="CHEBI:15378"/>
        <dbReference type="ChEBI" id="CHEBI:33019"/>
        <dbReference type="ChEBI" id="CHEBI:57464"/>
        <dbReference type="ChEBI" id="CHEBI:61314"/>
        <dbReference type="EC" id="3.6.1.66"/>
    </reaction>
</comment>
<accession>A0ABZ2IN64</accession>
<dbReference type="EC" id="3.6.1.66" evidence="7"/>
<feature type="binding site" evidence="7">
    <location>
        <position position="69"/>
    </location>
    <ligand>
        <name>Mg(2+)</name>
        <dbReference type="ChEBI" id="CHEBI:18420"/>
    </ligand>
</feature>
<dbReference type="InterPro" id="IPR002637">
    <property type="entry name" value="RdgB/HAM1"/>
</dbReference>
<dbReference type="HAMAP" id="MF_01405">
    <property type="entry name" value="Non_canon_purine_NTPase"/>
    <property type="match status" value="1"/>
</dbReference>
<keyword evidence="4 7" id="KW-0378">Hydrolase</keyword>
<evidence type="ECO:0000256" key="4">
    <source>
        <dbReference type="ARBA" id="ARBA00022801"/>
    </source>
</evidence>
<feature type="binding site" evidence="7">
    <location>
        <begin position="149"/>
        <end position="152"/>
    </location>
    <ligand>
        <name>substrate</name>
    </ligand>
</feature>